<keyword evidence="1" id="KW-0732">Signal</keyword>
<dbReference type="Pfam" id="PF26644">
    <property type="entry name" value="CCC"/>
    <property type="match status" value="1"/>
</dbReference>
<feature type="chain" id="PRO_5046922326" evidence="1">
    <location>
        <begin position="20"/>
        <end position="175"/>
    </location>
</feature>
<feature type="domain" description="CCC" evidence="2">
    <location>
        <begin position="45"/>
        <end position="147"/>
    </location>
</feature>
<accession>A0ABM1M1W7</accession>
<evidence type="ECO:0000259" key="2">
    <source>
        <dbReference type="Pfam" id="PF26644"/>
    </source>
</evidence>
<keyword evidence="3" id="KW-1185">Reference proteome</keyword>
<proteinExistence type="predicted"/>
<evidence type="ECO:0000256" key="1">
    <source>
        <dbReference type="SAM" id="SignalP"/>
    </source>
</evidence>
<gene>
    <name evidence="4" type="primary">LOC108556806</name>
</gene>
<feature type="signal peptide" evidence="1">
    <location>
        <begin position="1"/>
        <end position="19"/>
    </location>
</feature>
<evidence type="ECO:0000313" key="4">
    <source>
        <dbReference type="RefSeq" id="XP_017768567.1"/>
    </source>
</evidence>
<dbReference type="Proteomes" id="UP000695000">
    <property type="component" value="Unplaced"/>
</dbReference>
<protein>
    <submittedName>
        <fullName evidence="4">Uncharacterized protein LOC108556806</fullName>
    </submittedName>
</protein>
<evidence type="ECO:0000313" key="3">
    <source>
        <dbReference type="Proteomes" id="UP000695000"/>
    </source>
</evidence>
<name>A0ABM1M1W7_NICVS</name>
<dbReference type="InterPro" id="IPR058250">
    <property type="entry name" value="CCC"/>
</dbReference>
<reference evidence="4" key="1">
    <citation type="submission" date="2025-08" db="UniProtKB">
        <authorList>
            <consortium name="RefSeq"/>
        </authorList>
    </citation>
    <scope>IDENTIFICATION</scope>
    <source>
        <tissue evidence="4">Whole Larva</tissue>
    </source>
</reference>
<organism evidence="3 4">
    <name type="scientific">Nicrophorus vespilloides</name>
    <name type="common">Boreal carrion beetle</name>
    <dbReference type="NCBI Taxonomy" id="110193"/>
    <lineage>
        <taxon>Eukaryota</taxon>
        <taxon>Metazoa</taxon>
        <taxon>Ecdysozoa</taxon>
        <taxon>Arthropoda</taxon>
        <taxon>Hexapoda</taxon>
        <taxon>Insecta</taxon>
        <taxon>Pterygota</taxon>
        <taxon>Neoptera</taxon>
        <taxon>Endopterygota</taxon>
        <taxon>Coleoptera</taxon>
        <taxon>Polyphaga</taxon>
        <taxon>Staphyliniformia</taxon>
        <taxon>Silphidae</taxon>
        <taxon>Nicrophorinae</taxon>
        <taxon>Nicrophorus</taxon>
    </lineage>
</organism>
<dbReference type="GeneID" id="108556806"/>
<sequence length="175" mass="19401">MLWCTGIALVAILFHLLDGSHLAISSPTDVADAASDSRLRYEEYVIEHEISATQAKNSVLHMTLDTSIEVPTGCQKCTANEKNYCLSSNFIADHCCCDRKHHEVLPYVPHTCYLGPNLCSTIIGDCNAYERLRRCCCEKYVFEKWKEKSSGTSTIAPLGLLLALTANLVIFVQIA</sequence>
<dbReference type="RefSeq" id="XP_017768567.1">
    <property type="nucleotide sequence ID" value="XM_017913078.1"/>
</dbReference>